<dbReference type="Gene3D" id="3.30.565.10">
    <property type="entry name" value="Histidine kinase-like ATPase, C-terminal domain"/>
    <property type="match status" value="1"/>
</dbReference>
<keyword evidence="11 12" id="KW-0472">Membrane</keyword>
<dbReference type="GO" id="GO:0005524">
    <property type="term" value="F:ATP binding"/>
    <property type="evidence" value="ECO:0007669"/>
    <property type="project" value="UniProtKB-KW"/>
</dbReference>
<comment type="caution">
    <text evidence="14">The sequence shown here is derived from an EMBL/GenBank/DDBJ whole genome shotgun (WGS) entry which is preliminary data.</text>
</comment>
<keyword evidence="10" id="KW-0902">Two-component regulatory system</keyword>
<evidence type="ECO:0000256" key="9">
    <source>
        <dbReference type="ARBA" id="ARBA00022989"/>
    </source>
</evidence>
<dbReference type="Proteomes" id="UP001197875">
    <property type="component" value="Unassembled WGS sequence"/>
</dbReference>
<dbReference type="Pfam" id="PF02518">
    <property type="entry name" value="HATPase_c"/>
    <property type="match status" value="1"/>
</dbReference>
<evidence type="ECO:0000256" key="8">
    <source>
        <dbReference type="ARBA" id="ARBA00022840"/>
    </source>
</evidence>
<dbReference type="CDD" id="cd06225">
    <property type="entry name" value="HAMP"/>
    <property type="match status" value="1"/>
</dbReference>
<evidence type="ECO:0000256" key="10">
    <source>
        <dbReference type="ARBA" id="ARBA00023012"/>
    </source>
</evidence>
<evidence type="ECO:0000256" key="11">
    <source>
        <dbReference type="ARBA" id="ARBA00023136"/>
    </source>
</evidence>
<dbReference type="InterPro" id="IPR003660">
    <property type="entry name" value="HAMP_dom"/>
</dbReference>
<keyword evidence="3" id="KW-0597">Phosphoprotein</keyword>
<evidence type="ECO:0000313" key="15">
    <source>
        <dbReference type="Proteomes" id="UP001197875"/>
    </source>
</evidence>
<dbReference type="InterPro" id="IPR003594">
    <property type="entry name" value="HATPase_dom"/>
</dbReference>
<keyword evidence="8" id="KW-0067">ATP-binding</keyword>
<proteinExistence type="predicted"/>
<keyword evidence="2" id="KW-1003">Cell membrane</keyword>
<dbReference type="PANTHER" id="PTHR34220">
    <property type="entry name" value="SENSOR HISTIDINE KINASE YPDA"/>
    <property type="match status" value="1"/>
</dbReference>
<dbReference type="GO" id="GO:0005886">
    <property type="term" value="C:plasma membrane"/>
    <property type="evidence" value="ECO:0007669"/>
    <property type="project" value="UniProtKB-SubCell"/>
</dbReference>
<feature type="transmembrane region" description="Helical" evidence="12">
    <location>
        <begin position="294"/>
        <end position="315"/>
    </location>
</feature>
<feature type="transmembrane region" description="Helical" evidence="12">
    <location>
        <begin position="12"/>
        <end position="33"/>
    </location>
</feature>
<dbReference type="InterPro" id="IPR036890">
    <property type="entry name" value="HATPase_C_sf"/>
</dbReference>
<keyword evidence="15" id="KW-1185">Reference proteome</keyword>
<dbReference type="EMBL" id="JAJEPR010000027">
    <property type="protein sequence ID" value="MCC2190757.1"/>
    <property type="molecule type" value="Genomic_DNA"/>
</dbReference>
<dbReference type="InterPro" id="IPR050640">
    <property type="entry name" value="Bact_2-comp_sensor_kinase"/>
</dbReference>
<evidence type="ECO:0000259" key="13">
    <source>
        <dbReference type="PROSITE" id="PS50885"/>
    </source>
</evidence>
<protein>
    <submittedName>
        <fullName evidence="14">Sensor histidine kinase</fullName>
    </submittedName>
</protein>
<dbReference type="GO" id="GO:0000155">
    <property type="term" value="F:phosphorelay sensor kinase activity"/>
    <property type="evidence" value="ECO:0007669"/>
    <property type="project" value="InterPro"/>
</dbReference>
<evidence type="ECO:0000313" key="14">
    <source>
        <dbReference type="EMBL" id="MCC2190757.1"/>
    </source>
</evidence>
<dbReference type="Pfam" id="PF06580">
    <property type="entry name" value="His_kinase"/>
    <property type="match status" value="1"/>
</dbReference>
<keyword evidence="7 14" id="KW-0418">Kinase</keyword>
<dbReference type="SMART" id="SM00387">
    <property type="entry name" value="HATPase_c"/>
    <property type="match status" value="1"/>
</dbReference>
<dbReference type="InterPro" id="IPR010559">
    <property type="entry name" value="Sig_transdc_His_kin_internal"/>
</dbReference>
<keyword evidence="4" id="KW-0808">Transferase</keyword>
<feature type="domain" description="HAMP" evidence="13">
    <location>
        <begin position="316"/>
        <end position="368"/>
    </location>
</feature>
<evidence type="ECO:0000256" key="12">
    <source>
        <dbReference type="SAM" id="Phobius"/>
    </source>
</evidence>
<evidence type="ECO:0000256" key="3">
    <source>
        <dbReference type="ARBA" id="ARBA00022553"/>
    </source>
</evidence>
<name>A0AAE3DUM0_9FIRM</name>
<dbReference type="SUPFAM" id="SSF55874">
    <property type="entry name" value="ATPase domain of HSP90 chaperone/DNA topoisomerase II/histidine kinase"/>
    <property type="match status" value="1"/>
</dbReference>
<dbReference type="Gene3D" id="6.10.340.10">
    <property type="match status" value="1"/>
</dbReference>
<dbReference type="PANTHER" id="PTHR34220:SF11">
    <property type="entry name" value="SENSOR PROTEIN KINASE HPTS"/>
    <property type="match status" value="1"/>
</dbReference>
<organism evidence="14 15">
    <name type="scientific">Fusicatenibacter faecihominis</name>
    <dbReference type="NCBI Taxonomy" id="2881276"/>
    <lineage>
        <taxon>Bacteria</taxon>
        <taxon>Bacillati</taxon>
        <taxon>Bacillota</taxon>
        <taxon>Clostridia</taxon>
        <taxon>Lachnospirales</taxon>
        <taxon>Lachnospiraceae</taxon>
        <taxon>Fusicatenibacter</taxon>
    </lineage>
</organism>
<keyword evidence="6" id="KW-0547">Nucleotide-binding</keyword>
<keyword evidence="5 12" id="KW-0812">Transmembrane</keyword>
<reference evidence="14 15" key="1">
    <citation type="submission" date="2021-10" db="EMBL/GenBank/DDBJ databases">
        <title>Anaerobic single-cell dispensing facilitates the cultivation of human gut bacteria.</title>
        <authorList>
            <person name="Afrizal A."/>
        </authorList>
    </citation>
    <scope>NUCLEOTIDE SEQUENCE [LARGE SCALE GENOMIC DNA]</scope>
    <source>
        <strain evidence="14 15">CLA-AA-H277</strain>
    </source>
</reference>
<dbReference type="AlphaFoldDB" id="A0AAE3DUM0"/>
<keyword evidence="9 12" id="KW-1133">Transmembrane helix</keyword>
<dbReference type="PROSITE" id="PS51257">
    <property type="entry name" value="PROKAR_LIPOPROTEIN"/>
    <property type="match status" value="1"/>
</dbReference>
<accession>A0AAE3DUM0</accession>
<evidence type="ECO:0000256" key="5">
    <source>
        <dbReference type="ARBA" id="ARBA00022692"/>
    </source>
</evidence>
<dbReference type="Gene3D" id="3.30.450.20">
    <property type="entry name" value="PAS domain"/>
    <property type="match status" value="1"/>
</dbReference>
<gene>
    <name evidence="14" type="ORF">LKD71_13275</name>
</gene>
<dbReference type="PROSITE" id="PS50885">
    <property type="entry name" value="HAMP"/>
    <property type="match status" value="1"/>
</dbReference>
<evidence type="ECO:0000256" key="4">
    <source>
        <dbReference type="ARBA" id="ARBA00022679"/>
    </source>
</evidence>
<evidence type="ECO:0000256" key="1">
    <source>
        <dbReference type="ARBA" id="ARBA00004651"/>
    </source>
</evidence>
<sequence>MRRRKISSLKTQIGYLICVVVLGIILACGYSVITVIHSNQAKYDAWCEENLFEIEKSYMEKYYKIRSIMSACEYNENLQRILSGSGASSYEILTPINDMETNLTYMLYNYSLLDSELMDVYVRDMNNRLYYYARYQNDSTLMEFIEDNSFDKDGSISDIFELGSSLCFAMTGEIHKFENAGLGYTISKDKVIGASIFTVKADFLRKEMEKIQGHGCSVYLLNQKGEVMLMPEGQEMLWEDIRQNISSLETAENGILSIQKKGYAINMKSIGSNGWKLLLVSPEKERIFYEKDGFRWLVVWLVFLLCVFMVAFPLLKSLNSFVNNCVRHMKEIGDGNLDAKLERMDKKEFNQITDGLNHMMESVKQLMDRNIQLTTGLYKEEAEKSKAMLFALQSQMNPHFLYNTIECIRNIGVCYDVKEIEELSTALSAVLRYSLRQENVVTIGQELECIKQFVLIQTIRFEDKFQVYYKVQENLMDRNILRLSLQPLVENAMKHGLEAKQGECILIIHIFEKDEFLHLQVEDNGVGIPYEKLKRLREGKGKEQKSVALSNLKDRLMLYYGSAAALNMESKENEGTKMEILIDIHEK</sequence>
<evidence type="ECO:0000256" key="2">
    <source>
        <dbReference type="ARBA" id="ARBA00022475"/>
    </source>
</evidence>
<evidence type="ECO:0000256" key="6">
    <source>
        <dbReference type="ARBA" id="ARBA00022741"/>
    </source>
</evidence>
<comment type="subcellular location">
    <subcellularLocation>
        <location evidence="1">Cell membrane</location>
        <topology evidence="1">Multi-pass membrane protein</topology>
    </subcellularLocation>
</comment>
<dbReference type="RefSeq" id="WP_178047271.1">
    <property type="nucleotide sequence ID" value="NZ_JAJEPR010000027.1"/>
</dbReference>
<evidence type="ECO:0000256" key="7">
    <source>
        <dbReference type="ARBA" id="ARBA00022777"/>
    </source>
</evidence>